<keyword evidence="1" id="KW-0472">Membrane</keyword>
<proteinExistence type="predicted"/>
<dbReference type="AlphaFoldDB" id="A0A6H0XMT1"/>
<evidence type="ECO:0000256" key="1">
    <source>
        <dbReference type="SAM" id="Phobius"/>
    </source>
</evidence>
<keyword evidence="1" id="KW-1133">Transmembrane helix</keyword>
<reference evidence="2 3" key="1">
    <citation type="journal article" date="2016" name="Sci. Rep.">
        <title>Peltaster fructicola genome reveals evolution from an invasive phytopathogen to an ectophytic parasite.</title>
        <authorList>
            <person name="Xu C."/>
            <person name="Chen H."/>
            <person name="Gleason M.L."/>
            <person name="Xu J.R."/>
            <person name="Liu H."/>
            <person name="Zhang R."/>
            <person name="Sun G."/>
        </authorList>
    </citation>
    <scope>NUCLEOTIDE SEQUENCE [LARGE SCALE GENOMIC DNA]</scope>
    <source>
        <strain evidence="2 3">LNHT1506</strain>
    </source>
</reference>
<keyword evidence="3" id="KW-1185">Reference proteome</keyword>
<sequence>MGSYGNNITIIEDLADWQLLWPDGLANFQLDIVGFLAILGEASILANAQVSALSRLFYLPRLLPAPQALLRVTRPETLPPTEAHVTAVRSGNNKKSLNHVASVLLATHRDELRKWSVRCVKVSRTKAANKLPTWFDHVLRGTTKQTSFRIGDNNNNHQQELIPTTVKAKAAGPLAWVTLLGFSLTLIIFIISLRYGDGMSLVALVALSGLSTICGIANKWELSLPQRPKDATESEKDQIVIRYPEGSFLVVNCDENIARELFFAPEEINYAIKSPTIYRILALVGSVMLMFGVILLANARLQLQMAWAGAYLILNAAHWAAAALPAKAHWDLSAYEVQEESIARGEMVLEKEVQQKNGASIVEGEIYQYGGPYSTSFTEALYKVILFTKRTRWTKLNESPPATETWTLWLQEALAAAKAAESTEDGKLVDPLPGWNHNNGVGTVHSMVAPNVFHPKKAFNKLAALRLDDEPDESTVETGGLRLVNRNTVAGAEQLPNGHVETRNGEP</sequence>
<protein>
    <submittedName>
        <fullName evidence="2">Uncharacterized protein</fullName>
    </submittedName>
</protein>
<gene>
    <name evidence="2" type="ORF">AMS68_001468</name>
</gene>
<dbReference type="OrthoDB" id="5412502at2759"/>
<dbReference type="Proteomes" id="UP000503462">
    <property type="component" value="Chromosome 1"/>
</dbReference>
<name>A0A6H0XMT1_9PEZI</name>
<keyword evidence="1" id="KW-0812">Transmembrane</keyword>
<organism evidence="2 3">
    <name type="scientific">Peltaster fructicola</name>
    <dbReference type="NCBI Taxonomy" id="286661"/>
    <lineage>
        <taxon>Eukaryota</taxon>
        <taxon>Fungi</taxon>
        <taxon>Dikarya</taxon>
        <taxon>Ascomycota</taxon>
        <taxon>Pezizomycotina</taxon>
        <taxon>Dothideomycetes</taxon>
        <taxon>Dothideomycetes incertae sedis</taxon>
        <taxon>Peltaster</taxon>
    </lineage>
</organism>
<feature type="transmembrane region" description="Helical" evidence="1">
    <location>
        <begin position="174"/>
        <end position="193"/>
    </location>
</feature>
<feature type="transmembrane region" description="Helical" evidence="1">
    <location>
        <begin position="199"/>
        <end position="217"/>
    </location>
</feature>
<accession>A0A6H0XMT1</accession>
<feature type="transmembrane region" description="Helical" evidence="1">
    <location>
        <begin position="280"/>
        <end position="299"/>
    </location>
</feature>
<dbReference type="EMBL" id="CP051139">
    <property type="protein sequence ID" value="QIW95950.1"/>
    <property type="molecule type" value="Genomic_DNA"/>
</dbReference>
<evidence type="ECO:0000313" key="3">
    <source>
        <dbReference type="Proteomes" id="UP000503462"/>
    </source>
</evidence>
<evidence type="ECO:0000313" key="2">
    <source>
        <dbReference type="EMBL" id="QIW95950.1"/>
    </source>
</evidence>